<reference evidence="1 2" key="2">
    <citation type="journal article" date="2022" name="Mol. Ecol. Resour.">
        <title>The genomes of chicory, endive, great burdock and yacon provide insights into Asteraceae paleo-polyploidization history and plant inulin production.</title>
        <authorList>
            <person name="Fan W."/>
            <person name="Wang S."/>
            <person name="Wang H."/>
            <person name="Wang A."/>
            <person name="Jiang F."/>
            <person name="Liu H."/>
            <person name="Zhao H."/>
            <person name="Xu D."/>
            <person name="Zhang Y."/>
        </authorList>
    </citation>
    <scope>NUCLEOTIDE SEQUENCE [LARGE SCALE GENOMIC DNA]</scope>
    <source>
        <strain evidence="2">cv. Punajuju</strain>
        <tissue evidence="1">Leaves</tissue>
    </source>
</reference>
<dbReference type="Proteomes" id="UP001055811">
    <property type="component" value="Linkage Group LG08"/>
</dbReference>
<sequence>MGSRLEIVEETPPREIEDKIYVAVGKELKDSQSILLWAIRNSEGKQICILHVHQPAEKIAFMGTKFRINQVGTHLVAEHHEKEKKDMVELLKKYKQICQEEGVCVKLHDVDNISIEEGIVKFISDNNVKRLVMGAAADKYYSKKMVNLKSKKAMYVRLQADASCEIQFIYKGNLITTRY</sequence>
<reference evidence="2" key="1">
    <citation type="journal article" date="2022" name="Mol. Ecol. Resour.">
        <title>The genomes of chicory, endive, great burdock and yacon provide insights into Asteraceae palaeo-polyploidization history and plant inulin production.</title>
        <authorList>
            <person name="Fan W."/>
            <person name="Wang S."/>
            <person name="Wang H."/>
            <person name="Wang A."/>
            <person name="Jiang F."/>
            <person name="Liu H."/>
            <person name="Zhao H."/>
            <person name="Xu D."/>
            <person name="Zhang Y."/>
        </authorList>
    </citation>
    <scope>NUCLEOTIDE SEQUENCE [LARGE SCALE GENOMIC DNA]</scope>
    <source>
        <strain evidence="2">cv. Punajuju</strain>
    </source>
</reference>
<protein>
    <submittedName>
        <fullName evidence="1">Uncharacterized protein</fullName>
    </submittedName>
</protein>
<proteinExistence type="predicted"/>
<organism evidence="1 2">
    <name type="scientific">Cichorium intybus</name>
    <name type="common">Chicory</name>
    <dbReference type="NCBI Taxonomy" id="13427"/>
    <lineage>
        <taxon>Eukaryota</taxon>
        <taxon>Viridiplantae</taxon>
        <taxon>Streptophyta</taxon>
        <taxon>Embryophyta</taxon>
        <taxon>Tracheophyta</taxon>
        <taxon>Spermatophyta</taxon>
        <taxon>Magnoliopsida</taxon>
        <taxon>eudicotyledons</taxon>
        <taxon>Gunneridae</taxon>
        <taxon>Pentapetalae</taxon>
        <taxon>asterids</taxon>
        <taxon>campanulids</taxon>
        <taxon>Asterales</taxon>
        <taxon>Asteraceae</taxon>
        <taxon>Cichorioideae</taxon>
        <taxon>Cichorieae</taxon>
        <taxon>Cichoriinae</taxon>
        <taxon>Cichorium</taxon>
    </lineage>
</organism>
<dbReference type="EMBL" id="CM042016">
    <property type="protein sequence ID" value="KAI3701215.1"/>
    <property type="molecule type" value="Genomic_DNA"/>
</dbReference>
<name>A0ACB8ZYJ7_CICIN</name>
<evidence type="ECO:0000313" key="1">
    <source>
        <dbReference type="EMBL" id="KAI3701215.1"/>
    </source>
</evidence>
<evidence type="ECO:0000313" key="2">
    <source>
        <dbReference type="Proteomes" id="UP001055811"/>
    </source>
</evidence>
<keyword evidence="2" id="KW-1185">Reference proteome</keyword>
<gene>
    <name evidence="1" type="ORF">L2E82_45864</name>
</gene>
<accession>A0ACB8ZYJ7</accession>
<comment type="caution">
    <text evidence="1">The sequence shown here is derived from an EMBL/GenBank/DDBJ whole genome shotgun (WGS) entry which is preliminary data.</text>
</comment>